<dbReference type="AlphaFoldDB" id="A0A1N7SYF3"/>
<proteinExistence type="predicted"/>
<accession>A0A1N7SYF3</accession>
<comment type="caution">
    <text evidence="1">The sequence shown here is derived from an EMBL/GenBank/DDBJ whole genome shotgun (WGS) entry which is preliminary data.</text>
</comment>
<keyword evidence="2" id="KW-1185">Reference proteome</keyword>
<organism evidence="1 2">
    <name type="scientific">Paraburkholderia piptadeniae</name>
    <dbReference type="NCBI Taxonomy" id="1701573"/>
    <lineage>
        <taxon>Bacteria</taxon>
        <taxon>Pseudomonadati</taxon>
        <taxon>Pseudomonadota</taxon>
        <taxon>Betaproteobacteria</taxon>
        <taxon>Burkholderiales</taxon>
        <taxon>Burkholderiaceae</taxon>
        <taxon>Paraburkholderia</taxon>
    </lineage>
</organism>
<name>A0A1N7SYF3_9BURK</name>
<reference evidence="1" key="1">
    <citation type="submission" date="2016-12" db="EMBL/GenBank/DDBJ databases">
        <authorList>
            <person name="Moulin L."/>
        </authorList>
    </citation>
    <scope>NUCLEOTIDE SEQUENCE [LARGE SCALE GENOMIC DNA]</scope>
    <source>
        <strain evidence="1">STM 7183</strain>
    </source>
</reference>
<gene>
    <name evidence="1" type="ORF">BN2476_1610005</name>
</gene>
<dbReference type="EMBL" id="CYGY02000161">
    <property type="protein sequence ID" value="SIT51989.1"/>
    <property type="molecule type" value="Genomic_DNA"/>
</dbReference>
<protein>
    <submittedName>
        <fullName evidence="1">Uncharacterized protein</fullName>
    </submittedName>
</protein>
<evidence type="ECO:0000313" key="2">
    <source>
        <dbReference type="Proteomes" id="UP000195569"/>
    </source>
</evidence>
<dbReference type="Proteomes" id="UP000195569">
    <property type="component" value="Unassembled WGS sequence"/>
</dbReference>
<sequence length="71" mass="7654">MLTSIYAFRIIEHTLAITRFMTKSPTERGSSIPTLAGFAVAERRHQLSGGKWASSLAVQQQSCNATAGRSG</sequence>
<evidence type="ECO:0000313" key="1">
    <source>
        <dbReference type="EMBL" id="SIT51989.1"/>
    </source>
</evidence>